<feature type="transmembrane region" description="Helical" evidence="1">
    <location>
        <begin position="46"/>
        <end position="64"/>
    </location>
</feature>
<proteinExistence type="predicted"/>
<dbReference type="AlphaFoldDB" id="A0A2N6JWC4"/>
<dbReference type="RefSeq" id="WP_016868620.1">
    <property type="nucleotide sequence ID" value="NZ_CAWNVR010000740.1"/>
</dbReference>
<gene>
    <name evidence="2" type="ORF">CEN44_25075</name>
</gene>
<dbReference type="Proteomes" id="UP000235036">
    <property type="component" value="Unassembled WGS sequence"/>
</dbReference>
<evidence type="ECO:0000256" key="1">
    <source>
        <dbReference type="SAM" id="Phobius"/>
    </source>
</evidence>
<name>A0A2N6JWC4_FISMU</name>
<evidence type="ECO:0008006" key="4">
    <source>
        <dbReference type="Google" id="ProtNLM"/>
    </source>
</evidence>
<reference evidence="2 3" key="1">
    <citation type="submission" date="2017-08" db="EMBL/GenBank/DDBJ databases">
        <title>Genomes of Fischerella (Mastigocladus) sp. strains.</title>
        <authorList>
            <person name="Miller S.R."/>
        </authorList>
    </citation>
    <scope>NUCLEOTIDE SEQUENCE [LARGE SCALE GENOMIC DNA]</scope>
    <source>
        <strain evidence="2 3">CCMEE 5323</strain>
    </source>
</reference>
<organism evidence="2 3">
    <name type="scientific">Fischerella muscicola CCMEE 5323</name>
    <dbReference type="NCBI Taxonomy" id="2019572"/>
    <lineage>
        <taxon>Bacteria</taxon>
        <taxon>Bacillati</taxon>
        <taxon>Cyanobacteriota</taxon>
        <taxon>Cyanophyceae</taxon>
        <taxon>Nostocales</taxon>
        <taxon>Hapalosiphonaceae</taxon>
        <taxon>Fischerella</taxon>
    </lineage>
</organism>
<evidence type="ECO:0000313" key="2">
    <source>
        <dbReference type="EMBL" id="PLZ84368.1"/>
    </source>
</evidence>
<keyword evidence="1" id="KW-0472">Membrane</keyword>
<sequence length="211" mass="22639">MDEVVKKVAALGLPGVILVITMAATGLTGAAAITAALAFLGGPAGMLGGIAVLGLTGLITDALAKVSLEDFLTAIYCQRRQNEPHGKLLEEIESLSLFDGDMKDRLKTTVTDGCGCATVVHSNTTDDATEAIAILENVPGMTRAHHRDFKSSHPMMRLRDGTVVRTWKNLLGVDHVFLGDRNDRMIYGGFVGWIHSEGLNQALTRIRRDLT</sequence>
<evidence type="ECO:0000313" key="3">
    <source>
        <dbReference type="Proteomes" id="UP000235036"/>
    </source>
</evidence>
<accession>A0A2N6JWC4</accession>
<keyword evidence="3" id="KW-1185">Reference proteome</keyword>
<feature type="transmembrane region" description="Helical" evidence="1">
    <location>
        <begin position="12"/>
        <end position="40"/>
    </location>
</feature>
<comment type="caution">
    <text evidence="2">The sequence shown here is derived from an EMBL/GenBank/DDBJ whole genome shotgun (WGS) entry which is preliminary data.</text>
</comment>
<protein>
    <recommendedName>
        <fullName evidence="4">Serine/threonine kinase</fullName>
    </recommendedName>
</protein>
<dbReference type="EMBL" id="NRQW01000596">
    <property type="protein sequence ID" value="PLZ84368.1"/>
    <property type="molecule type" value="Genomic_DNA"/>
</dbReference>
<keyword evidence="1" id="KW-1133">Transmembrane helix</keyword>
<keyword evidence="1" id="KW-0812">Transmembrane</keyword>